<dbReference type="EMBL" id="CP051775">
    <property type="protein sequence ID" value="QJE73220.1"/>
    <property type="molecule type" value="Genomic_DNA"/>
</dbReference>
<reference evidence="3" key="1">
    <citation type="submission" date="2020-04" db="EMBL/GenBank/DDBJ databases">
        <title>A desert anoxygenic phototrophic bacterium fixes CO2 using RubisCO under aerobic conditions.</title>
        <authorList>
            <person name="Tang K."/>
        </authorList>
    </citation>
    <scope>NUCLEOTIDE SEQUENCE [LARGE SCALE GENOMIC DNA]</scope>
    <source>
        <strain evidence="3">MIMtkB3</strain>
    </source>
</reference>
<keyword evidence="2" id="KW-1133">Transmembrane helix</keyword>
<name>A0A858R722_9PROT</name>
<evidence type="ECO:0000313" key="3">
    <source>
        <dbReference type="EMBL" id="QJE73220.1"/>
    </source>
</evidence>
<keyword evidence="4" id="KW-1185">Reference proteome</keyword>
<evidence type="ECO:0000256" key="2">
    <source>
        <dbReference type="SAM" id="Phobius"/>
    </source>
</evidence>
<protein>
    <submittedName>
        <fullName evidence="3">Uncharacterized protein</fullName>
    </submittedName>
</protein>
<dbReference type="KEGG" id="acru:HHL28_09075"/>
<evidence type="ECO:0000313" key="4">
    <source>
        <dbReference type="Proteomes" id="UP000501891"/>
    </source>
</evidence>
<gene>
    <name evidence="3" type="ORF">HHL28_09075</name>
</gene>
<sequence>MSGPRKYAVQKPKGSKWETLALVDDLDDGKQQFQVAVSEHGAKPIRLIQVDFRSDEALADFDWRLIELHDPNKGKGGRPKPTVIAGSERATPPAQARKPVGRPGQRPAPPPRQPTRPGSSLRPKPDGEKIPIPMTTYAAAFLFGALALVLWALWFKV</sequence>
<accession>A0A858R722</accession>
<organism evidence="3 4">
    <name type="scientific">Aerophototrophica crusticola</name>
    <dbReference type="NCBI Taxonomy" id="1709002"/>
    <lineage>
        <taxon>Bacteria</taxon>
        <taxon>Pseudomonadati</taxon>
        <taxon>Pseudomonadota</taxon>
        <taxon>Alphaproteobacteria</taxon>
        <taxon>Rhodospirillales</taxon>
        <taxon>Rhodospirillaceae</taxon>
        <taxon>Aerophototrophica</taxon>
    </lineage>
</organism>
<proteinExistence type="predicted"/>
<keyword evidence="2" id="KW-0472">Membrane</keyword>
<keyword evidence="2" id="KW-0812">Transmembrane</keyword>
<feature type="region of interest" description="Disordered" evidence="1">
    <location>
        <begin position="69"/>
        <end position="129"/>
    </location>
</feature>
<dbReference type="AlphaFoldDB" id="A0A858R722"/>
<dbReference type="Proteomes" id="UP000501891">
    <property type="component" value="Chromosome"/>
</dbReference>
<feature type="transmembrane region" description="Helical" evidence="2">
    <location>
        <begin position="134"/>
        <end position="154"/>
    </location>
</feature>
<evidence type="ECO:0000256" key="1">
    <source>
        <dbReference type="SAM" id="MobiDB-lite"/>
    </source>
</evidence>